<reference evidence="2 3" key="1">
    <citation type="submission" date="2016-10" db="EMBL/GenBank/DDBJ databases">
        <authorList>
            <person name="de Groot N.N."/>
        </authorList>
    </citation>
    <scope>NUCLEOTIDE SEQUENCE [LARGE SCALE GENOMIC DNA]</scope>
    <source>
        <strain evidence="2 3">CDM_5</strain>
    </source>
</reference>
<evidence type="ECO:0000313" key="2">
    <source>
        <dbReference type="EMBL" id="SEK98913.1"/>
    </source>
</evidence>
<dbReference type="Proteomes" id="UP000183894">
    <property type="component" value="Unassembled WGS sequence"/>
</dbReference>
<dbReference type="Pfam" id="PF23458">
    <property type="entry name" value="DUF7130"/>
    <property type="match status" value="1"/>
</dbReference>
<protein>
    <recommendedName>
        <fullName evidence="1">DUF7130 domain-containing protein</fullName>
    </recommendedName>
</protein>
<sequence>MATKSEPTVGMTVYTEDGTEIGTIRGFDEDGFFVTTRDGLAGMSIEHERAGHEFGEAELMWRCDECGEMGSIDDLPDTCPNCGTERENIYYWTED</sequence>
<evidence type="ECO:0000259" key="1">
    <source>
        <dbReference type="Pfam" id="PF23458"/>
    </source>
</evidence>
<proteinExistence type="predicted"/>
<organism evidence="2 3">
    <name type="scientific">Haloferax larsenii</name>
    <dbReference type="NCBI Taxonomy" id="302484"/>
    <lineage>
        <taxon>Archaea</taxon>
        <taxon>Methanobacteriati</taxon>
        <taxon>Methanobacteriota</taxon>
        <taxon>Stenosarchaea group</taxon>
        <taxon>Halobacteria</taxon>
        <taxon>Halobacteriales</taxon>
        <taxon>Haloferacaceae</taxon>
        <taxon>Haloferax</taxon>
    </lineage>
</organism>
<dbReference type="AlphaFoldDB" id="A0A1H7LIZ7"/>
<dbReference type="RefSeq" id="WP_074792940.1">
    <property type="nucleotide sequence ID" value="NZ_FOAD01000002.1"/>
</dbReference>
<name>A0A1H7LIZ7_HALLR</name>
<dbReference type="SUPFAM" id="SSF57802">
    <property type="entry name" value="Rubredoxin-like"/>
    <property type="match status" value="1"/>
</dbReference>
<accession>A0A1H7LIZ7</accession>
<feature type="domain" description="DUF7130" evidence="1">
    <location>
        <begin position="9"/>
        <end position="95"/>
    </location>
</feature>
<evidence type="ECO:0000313" key="3">
    <source>
        <dbReference type="Proteomes" id="UP000183894"/>
    </source>
</evidence>
<dbReference type="InterPro" id="IPR055554">
    <property type="entry name" value="DUF7130"/>
</dbReference>
<dbReference type="Gene3D" id="2.20.28.10">
    <property type="match status" value="1"/>
</dbReference>
<gene>
    <name evidence="2" type="ORF">SAMN04488691_102342</name>
</gene>
<dbReference type="EMBL" id="FOAD01000002">
    <property type="protein sequence ID" value="SEK98913.1"/>
    <property type="molecule type" value="Genomic_DNA"/>
</dbReference>
<dbReference type="OrthoDB" id="45654at2157"/>